<dbReference type="Pfam" id="PF25048">
    <property type="entry name" value="Beta-prop_TEP1_C"/>
    <property type="match status" value="1"/>
</dbReference>
<feature type="repeat" description="WD" evidence="3">
    <location>
        <begin position="155"/>
        <end position="196"/>
    </location>
</feature>
<dbReference type="PRINTS" id="PR00320">
    <property type="entry name" value="GPROTEINBRPT"/>
</dbReference>
<dbReference type="SUPFAM" id="SSF50978">
    <property type="entry name" value="WD40 repeat-like"/>
    <property type="match status" value="1"/>
</dbReference>
<evidence type="ECO:0000256" key="2">
    <source>
        <dbReference type="ARBA" id="ARBA00022737"/>
    </source>
</evidence>
<evidence type="ECO:0000256" key="3">
    <source>
        <dbReference type="PROSITE-ProRule" id="PRU00221"/>
    </source>
</evidence>
<dbReference type="InterPro" id="IPR015943">
    <property type="entry name" value="WD40/YVTN_repeat-like_dom_sf"/>
</dbReference>
<name>A0A1D9FX77_MOOP1</name>
<evidence type="ECO:0000256" key="4">
    <source>
        <dbReference type="SAM" id="Phobius"/>
    </source>
</evidence>
<feature type="repeat" description="WD" evidence="3">
    <location>
        <begin position="774"/>
        <end position="815"/>
    </location>
</feature>
<dbReference type="InterPro" id="IPR018391">
    <property type="entry name" value="PQQ_b-propeller_rpt"/>
</dbReference>
<feature type="repeat" description="WD" evidence="3">
    <location>
        <begin position="694"/>
        <end position="731"/>
    </location>
</feature>
<keyword evidence="4" id="KW-0472">Membrane</keyword>
<keyword evidence="4" id="KW-0812">Transmembrane</keyword>
<dbReference type="AlphaFoldDB" id="A0A1D9FX77"/>
<feature type="repeat" description="WD" evidence="3">
    <location>
        <begin position="816"/>
        <end position="857"/>
    </location>
</feature>
<dbReference type="SMART" id="SM00564">
    <property type="entry name" value="PQQ"/>
    <property type="match status" value="5"/>
</dbReference>
<dbReference type="InterPro" id="IPR011047">
    <property type="entry name" value="Quinoprotein_ADH-like_sf"/>
</dbReference>
<feature type="repeat" description="WD" evidence="3">
    <location>
        <begin position="378"/>
        <end position="419"/>
    </location>
</feature>
<accession>A0A1D9FX77</accession>
<dbReference type="SMART" id="SM00320">
    <property type="entry name" value="WD40"/>
    <property type="match status" value="12"/>
</dbReference>
<dbReference type="Gene3D" id="2.130.10.10">
    <property type="entry name" value="YVTN repeat-like/Quinoprotein amine dehydrogenase"/>
    <property type="match status" value="5"/>
</dbReference>
<protein>
    <submittedName>
        <fullName evidence="6">WD40 repeat domain-containing protein</fullName>
    </submittedName>
</protein>
<evidence type="ECO:0000313" key="6">
    <source>
        <dbReference type="EMBL" id="AOY79923.1"/>
    </source>
</evidence>
<dbReference type="InterPro" id="IPR056828">
    <property type="entry name" value="Beta-prop_TEP1_C"/>
</dbReference>
<feature type="repeat" description="WD" evidence="3">
    <location>
        <begin position="239"/>
        <end position="282"/>
    </location>
</feature>
<evidence type="ECO:0000259" key="5">
    <source>
        <dbReference type="Pfam" id="PF25048"/>
    </source>
</evidence>
<dbReference type="CDD" id="cd00200">
    <property type="entry name" value="WD40"/>
    <property type="match status" value="2"/>
</dbReference>
<feature type="repeat" description="WD" evidence="3">
    <location>
        <begin position="197"/>
        <end position="238"/>
    </location>
</feature>
<feature type="repeat" description="WD" evidence="3">
    <location>
        <begin position="732"/>
        <end position="773"/>
    </location>
</feature>
<feature type="repeat" description="WD" evidence="3">
    <location>
        <begin position="420"/>
        <end position="461"/>
    </location>
</feature>
<proteinExistence type="predicted"/>
<sequence>MTNLRNWLSQKSPEEIEHFLGEIPRLWLEGGKVNNLSRLLSNYEFIEAKITHPEFGIKALIEDYQLIDNIDVYHPDYSEQTIKSLKLIQGALRLSTHILSQDPNQLPGQLSGRLLDCDPPDIQRLLQQIPQTNTTCLRSLRATLNPPTGRLLSTLIGHGDSVNAVAVTPDDTMVISGSSDHTVKVWDLNTGTEIRTLTGHSAPVNSVAVTPDGTRVISGASDHTVRVWNLATGKEILRFNGHSAPVNAVAVTPDGKKVVSVSIAKYDSIKVWDVETGKEELTLKGHGYLVRTVAITFDNRVISASDNGTIKIWSLTNGEMLFSIKHRDEVGSGSVQTVYAMVVTRDYKWLIYGYCHSDQSTNKIIIRNLKTLRQVFTLDGHNNLITALAVTPDRKQVISGSFLNTIKIWDIKSQEEILTFIAHDDSIYDIKLTRNGNQIISASKDKTIKVWNLESQEKHVELVKNKILVHDVKITPDGKQAICALQDHLIKIFNLEKLTIVYSFDGNHNYQDNFVMKIRKILKKNIFYICQNSYNYLNYRYRNINNKKNVSAVAFSSYGKNKKISKYSKYSDAIMKQFQYFERSKNIGVAITVNKLLVFINNEIASFDPGHFFTVYHFFNVCNYKKINSICDFISISQYLYISLLLFISVVCQLLIIIDDIILYILRYPNFSLIVFLLSLLDKLLYSLIPFIFNDSATTLSITPDGNYVIAGSTNSTIKVWHLQTKKLHFVLKGHQEEITSLAVTPDGKYLVSGSKDKTIKIWNLETRKECFTLTGHGDSVNTLSVTPDGNYVVSGSKDKTIKIWDLEKREEIFTFTGHTDSINRIKITSNGKLVISASSDKTLQVWDFETREVIATFTGESAINCCAVAPDDVTIVAGDEGGNMHFLRLEGVGSRE</sequence>
<feature type="transmembrane region" description="Helical" evidence="4">
    <location>
        <begin position="673"/>
        <end position="693"/>
    </location>
</feature>
<dbReference type="EMBL" id="CP017708">
    <property type="protein sequence ID" value="AOY79923.1"/>
    <property type="molecule type" value="Genomic_DNA"/>
</dbReference>
<dbReference type="InterPro" id="IPR019775">
    <property type="entry name" value="WD40_repeat_CS"/>
</dbReference>
<organism evidence="6 7">
    <name type="scientific">Moorena producens (strain JHB)</name>
    <dbReference type="NCBI Taxonomy" id="1454205"/>
    <lineage>
        <taxon>Bacteria</taxon>
        <taxon>Bacillati</taxon>
        <taxon>Cyanobacteriota</taxon>
        <taxon>Cyanophyceae</taxon>
        <taxon>Coleofasciculales</taxon>
        <taxon>Coleofasciculaceae</taxon>
        <taxon>Moorena</taxon>
    </lineage>
</organism>
<reference evidence="7" key="1">
    <citation type="submission" date="2016-10" db="EMBL/GenBank/DDBJ databases">
        <title>Comparative genomics uncovers the prolific and rare metabolic potential of the cyanobacterial genus Moorea.</title>
        <authorList>
            <person name="Leao T."/>
            <person name="Castelao G."/>
            <person name="Korobeynikov A."/>
            <person name="Monroe E.A."/>
            <person name="Podell S."/>
            <person name="Glukhov E."/>
            <person name="Allen E."/>
            <person name="Gerwick W.H."/>
            <person name="Gerwick L."/>
        </authorList>
    </citation>
    <scope>NUCLEOTIDE SEQUENCE [LARGE SCALE GENOMIC DNA]</scope>
    <source>
        <strain evidence="7">JHB</strain>
    </source>
</reference>
<evidence type="ECO:0000256" key="1">
    <source>
        <dbReference type="ARBA" id="ARBA00022574"/>
    </source>
</evidence>
<keyword evidence="4" id="KW-1133">Transmembrane helix</keyword>
<keyword evidence="2" id="KW-0677">Repeat</keyword>
<feature type="transmembrane region" description="Helical" evidence="4">
    <location>
        <begin position="639"/>
        <end position="666"/>
    </location>
</feature>
<dbReference type="Pfam" id="PF00400">
    <property type="entry name" value="WD40"/>
    <property type="match status" value="9"/>
</dbReference>
<evidence type="ECO:0000313" key="7">
    <source>
        <dbReference type="Proteomes" id="UP000176944"/>
    </source>
</evidence>
<dbReference type="InterPro" id="IPR036322">
    <property type="entry name" value="WD40_repeat_dom_sf"/>
</dbReference>
<dbReference type="Gene3D" id="1.25.40.370">
    <property type="match status" value="1"/>
</dbReference>
<gene>
    <name evidence="6" type="ORF">BJP36_08280</name>
</gene>
<keyword evidence="1 3" id="KW-0853">WD repeat</keyword>
<feature type="domain" description="TEP-1 C-terminal beta-propeller" evidence="5">
    <location>
        <begin position="819"/>
        <end position="888"/>
    </location>
</feature>
<dbReference type="SUPFAM" id="SSF50998">
    <property type="entry name" value="Quinoprotein alcohol dehydrogenase-like"/>
    <property type="match status" value="1"/>
</dbReference>
<dbReference type="InterPro" id="IPR001680">
    <property type="entry name" value="WD40_rpt"/>
</dbReference>
<feature type="repeat" description="WD" evidence="3">
    <location>
        <begin position="283"/>
        <end position="323"/>
    </location>
</feature>
<dbReference type="PROSITE" id="PS00678">
    <property type="entry name" value="WD_REPEATS_1"/>
    <property type="match status" value="6"/>
</dbReference>
<dbReference type="PROSITE" id="PS50294">
    <property type="entry name" value="WD_REPEATS_REGION"/>
    <property type="match status" value="8"/>
</dbReference>
<dbReference type="PROSITE" id="PS50082">
    <property type="entry name" value="WD_REPEATS_2"/>
    <property type="match status" value="10"/>
</dbReference>
<dbReference type="PANTHER" id="PTHR19848">
    <property type="entry name" value="WD40 REPEAT PROTEIN"/>
    <property type="match status" value="1"/>
</dbReference>
<dbReference type="Proteomes" id="UP000176944">
    <property type="component" value="Chromosome"/>
</dbReference>
<dbReference type="PANTHER" id="PTHR19848:SF8">
    <property type="entry name" value="F-BOX AND WD REPEAT DOMAIN CONTAINING 7"/>
    <property type="match status" value="1"/>
</dbReference>
<dbReference type="InterPro" id="IPR020472">
    <property type="entry name" value="WD40_PAC1"/>
</dbReference>